<feature type="region of interest" description="Disordered" evidence="2">
    <location>
        <begin position="86"/>
        <end position="128"/>
    </location>
</feature>
<evidence type="ECO:0000256" key="3">
    <source>
        <dbReference type="SAM" id="SignalP"/>
    </source>
</evidence>
<keyword evidence="3" id="KW-0732">Signal</keyword>
<keyword evidence="1" id="KW-0175">Coiled coil</keyword>
<sequence length="231" mass="25599">MKILPVCLALMGCALAVEPVQLPLAIGTLKLRDGSVYEEAKVVGQDAVGLKIMHAGGTARLPYVKLPKELADRFPRDAKAAKEQLEKEAKEANAHERSVDKAVSKQKAEEVADEGDLPSWEKAPDPEGNPLVKIAALNAYISRLEVGIEKAREDAARNRERAIDARGKATVHSTRTDSTGQIYSEVRTSQAKLRRADTLDRRARDLDRRCRDAEKLIDLTQQRIKELEEDL</sequence>
<evidence type="ECO:0000256" key="1">
    <source>
        <dbReference type="SAM" id="Coils"/>
    </source>
</evidence>
<proteinExistence type="predicted"/>
<protein>
    <recommendedName>
        <fullName evidence="6">DUF4124 domain-containing protein</fullName>
    </recommendedName>
</protein>
<name>A0ABT3FYG5_9BACT</name>
<keyword evidence="5" id="KW-1185">Reference proteome</keyword>
<evidence type="ECO:0008006" key="6">
    <source>
        <dbReference type="Google" id="ProtNLM"/>
    </source>
</evidence>
<comment type="caution">
    <text evidence="4">The sequence shown here is derived from an EMBL/GenBank/DDBJ whole genome shotgun (WGS) entry which is preliminary data.</text>
</comment>
<dbReference type="Proteomes" id="UP001165653">
    <property type="component" value="Unassembled WGS sequence"/>
</dbReference>
<dbReference type="EMBL" id="JAPDDR010000002">
    <property type="protein sequence ID" value="MCW1912622.1"/>
    <property type="molecule type" value="Genomic_DNA"/>
</dbReference>
<evidence type="ECO:0000313" key="4">
    <source>
        <dbReference type="EMBL" id="MCW1912622.1"/>
    </source>
</evidence>
<evidence type="ECO:0000256" key="2">
    <source>
        <dbReference type="SAM" id="MobiDB-lite"/>
    </source>
</evidence>
<feature type="signal peptide" evidence="3">
    <location>
        <begin position="1"/>
        <end position="16"/>
    </location>
</feature>
<gene>
    <name evidence="4" type="ORF">OJ996_03485</name>
</gene>
<feature type="coiled-coil region" evidence="1">
    <location>
        <begin position="196"/>
        <end position="230"/>
    </location>
</feature>
<feature type="chain" id="PRO_5047176007" description="DUF4124 domain-containing protein" evidence="3">
    <location>
        <begin position="17"/>
        <end position="231"/>
    </location>
</feature>
<reference evidence="4" key="1">
    <citation type="submission" date="2022-10" db="EMBL/GenBank/DDBJ databases">
        <title>Luteolibacter sp. GHJ8, whole genome shotgun sequencing project.</title>
        <authorList>
            <person name="Zhao G."/>
            <person name="Shen L."/>
        </authorList>
    </citation>
    <scope>NUCLEOTIDE SEQUENCE</scope>
    <source>
        <strain evidence="4">GHJ8</strain>
    </source>
</reference>
<dbReference type="RefSeq" id="WP_264511208.1">
    <property type="nucleotide sequence ID" value="NZ_JAPDDR010000002.1"/>
</dbReference>
<evidence type="ECO:0000313" key="5">
    <source>
        <dbReference type="Proteomes" id="UP001165653"/>
    </source>
</evidence>
<feature type="compositionally biased region" description="Basic and acidic residues" evidence="2">
    <location>
        <begin position="86"/>
        <end position="110"/>
    </location>
</feature>
<organism evidence="4 5">
    <name type="scientific">Luteolibacter rhizosphaerae</name>
    <dbReference type="NCBI Taxonomy" id="2989719"/>
    <lineage>
        <taxon>Bacteria</taxon>
        <taxon>Pseudomonadati</taxon>
        <taxon>Verrucomicrobiota</taxon>
        <taxon>Verrucomicrobiia</taxon>
        <taxon>Verrucomicrobiales</taxon>
        <taxon>Verrucomicrobiaceae</taxon>
        <taxon>Luteolibacter</taxon>
    </lineage>
</organism>
<accession>A0ABT3FYG5</accession>